<organism evidence="2 3">
    <name type="scientific">Lymnaea stagnalis</name>
    <name type="common">Great pond snail</name>
    <name type="synonym">Helix stagnalis</name>
    <dbReference type="NCBI Taxonomy" id="6523"/>
    <lineage>
        <taxon>Eukaryota</taxon>
        <taxon>Metazoa</taxon>
        <taxon>Spiralia</taxon>
        <taxon>Lophotrochozoa</taxon>
        <taxon>Mollusca</taxon>
        <taxon>Gastropoda</taxon>
        <taxon>Heterobranchia</taxon>
        <taxon>Euthyneura</taxon>
        <taxon>Panpulmonata</taxon>
        <taxon>Hygrophila</taxon>
        <taxon>Lymnaeoidea</taxon>
        <taxon>Lymnaeidae</taxon>
        <taxon>Lymnaea</taxon>
    </lineage>
</organism>
<gene>
    <name evidence="2" type="ORF">GSLYS_00003268001</name>
</gene>
<name>A0AAV2H6B5_LYMST</name>
<dbReference type="InterPro" id="IPR029359">
    <property type="entry name" value="FAM181"/>
</dbReference>
<feature type="region of interest" description="Disordered" evidence="1">
    <location>
        <begin position="1"/>
        <end position="46"/>
    </location>
</feature>
<dbReference type="PANTHER" id="PTHR33766:SF2">
    <property type="entry name" value="PROTEIN FAM181B"/>
    <property type="match status" value="1"/>
</dbReference>
<dbReference type="Proteomes" id="UP001497497">
    <property type="component" value="Unassembled WGS sequence"/>
</dbReference>
<dbReference type="EMBL" id="CAXITT010000042">
    <property type="protein sequence ID" value="CAL1529113.1"/>
    <property type="molecule type" value="Genomic_DNA"/>
</dbReference>
<feature type="non-terminal residue" evidence="2">
    <location>
        <position position="165"/>
    </location>
</feature>
<reference evidence="2 3" key="1">
    <citation type="submission" date="2024-04" db="EMBL/GenBank/DDBJ databases">
        <authorList>
            <consortium name="Genoscope - CEA"/>
            <person name="William W."/>
        </authorList>
    </citation>
    <scope>NUCLEOTIDE SEQUENCE [LARGE SCALE GENOMIC DNA]</scope>
</reference>
<evidence type="ECO:0000256" key="1">
    <source>
        <dbReference type="SAM" id="MobiDB-lite"/>
    </source>
</evidence>
<accession>A0AAV2H6B5</accession>
<keyword evidence="3" id="KW-1185">Reference proteome</keyword>
<feature type="region of interest" description="Disordered" evidence="1">
    <location>
        <begin position="120"/>
        <end position="142"/>
    </location>
</feature>
<dbReference type="AlphaFoldDB" id="A0AAV2H6B5"/>
<protein>
    <submittedName>
        <fullName evidence="2">Uncharacterized protein</fullName>
    </submittedName>
</protein>
<comment type="caution">
    <text evidence="2">The sequence shown here is derived from an EMBL/GenBank/DDBJ whole genome shotgun (WGS) entry which is preliminary data.</text>
</comment>
<evidence type="ECO:0000313" key="2">
    <source>
        <dbReference type="EMBL" id="CAL1529113.1"/>
    </source>
</evidence>
<feature type="compositionally biased region" description="Basic residues" evidence="1">
    <location>
        <begin position="17"/>
        <end position="33"/>
    </location>
</feature>
<sequence length="165" mass="18479">MDVAANTIKMALEKSSGSKRKQSHRKYLQRRVKNSGDSQQTIGHTNVTSTKRITKLSQSQSLDSLFDITNFKKQEFIQNDKTQDESLDFSVSPQPKFTLKSRKLPPSFFVEPAVWQNRKGGLDSKSSIDDDTSVDMKASPSLPTDTLESILGQADLQDILNVGNW</sequence>
<feature type="compositionally biased region" description="Polar residues" evidence="1">
    <location>
        <begin position="35"/>
        <end position="46"/>
    </location>
</feature>
<proteinExistence type="predicted"/>
<dbReference type="PANTHER" id="PTHR33766">
    <property type="entry name" value="PROTEIN FAM181B"/>
    <property type="match status" value="1"/>
</dbReference>
<evidence type="ECO:0000313" key="3">
    <source>
        <dbReference type="Proteomes" id="UP001497497"/>
    </source>
</evidence>